<dbReference type="PANTHER" id="PTHR30055">
    <property type="entry name" value="HTH-TYPE TRANSCRIPTIONAL REGULATOR RUTR"/>
    <property type="match status" value="1"/>
</dbReference>
<sequence length="199" mass="22060">MTSSITSTGKRAAILSAALAAFAERGVNGVAVPEIATRAGVGTGTIYRYFPNKEALVNELYQEQKRYLKEEIFTGLEEFDGGRERFAEFWRRLAAFARAHPEAYRFLELQDHRPYLNRSSRELEAHVLAPALDQMRRLRTAGVLRADARPEVLMALVWGAFVNLFKAERSGHLVLSESDITAAGEACWQMCVAAGPPSG</sequence>
<dbReference type="RefSeq" id="WP_345726321.1">
    <property type="nucleotide sequence ID" value="NZ_BAAAYN010000003.1"/>
</dbReference>
<gene>
    <name evidence="4" type="primary">fatR</name>
    <name evidence="4" type="ORF">GCM10020369_05340</name>
</gene>
<dbReference type="InterPro" id="IPR036271">
    <property type="entry name" value="Tet_transcr_reg_TetR-rel_C_sf"/>
</dbReference>
<dbReference type="EMBL" id="BAAAYN010000003">
    <property type="protein sequence ID" value="GAA3382645.1"/>
    <property type="molecule type" value="Genomic_DNA"/>
</dbReference>
<dbReference type="InterPro" id="IPR050109">
    <property type="entry name" value="HTH-type_TetR-like_transc_reg"/>
</dbReference>
<dbReference type="PRINTS" id="PR00455">
    <property type="entry name" value="HTHTETR"/>
</dbReference>
<organism evidence="4 5">
    <name type="scientific">Cryptosporangium minutisporangium</name>
    <dbReference type="NCBI Taxonomy" id="113569"/>
    <lineage>
        <taxon>Bacteria</taxon>
        <taxon>Bacillati</taxon>
        <taxon>Actinomycetota</taxon>
        <taxon>Actinomycetes</taxon>
        <taxon>Cryptosporangiales</taxon>
        <taxon>Cryptosporangiaceae</taxon>
        <taxon>Cryptosporangium</taxon>
    </lineage>
</organism>
<dbReference type="PANTHER" id="PTHR30055:SF207">
    <property type="entry name" value="HTH-TYPE TRANSCRIPTIONAL REPRESSOR FATR"/>
    <property type="match status" value="1"/>
</dbReference>
<keyword evidence="1 2" id="KW-0238">DNA-binding</keyword>
<dbReference type="InterPro" id="IPR001647">
    <property type="entry name" value="HTH_TetR"/>
</dbReference>
<evidence type="ECO:0000256" key="2">
    <source>
        <dbReference type="PROSITE-ProRule" id="PRU00335"/>
    </source>
</evidence>
<evidence type="ECO:0000259" key="3">
    <source>
        <dbReference type="PROSITE" id="PS50977"/>
    </source>
</evidence>
<feature type="DNA-binding region" description="H-T-H motif" evidence="2">
    <location>
        <begin position="31"/>
        <end position="50"/>
    </location>
</feature>
<dbReference type="SUPFAM" id="SSF48498">
    <property type="entry name" value="Tetracyclin repressor-like, C-terminal domain"/>
    <property type="match status" value="1"/>
</dbReference>
<dbReference type="PROSITE" id="PS50977">
    <property type="entry name" value="HTH_TETR_2"/>
    <property type="match status" value="1"/>
</dbReference>
<dbReference type="SUPFAM" id="SSF46689">
    <property type="entry name" value="Homeodomain-like"/>
    <property type="match status" value="1"/>
</dbReference>
<dbReference type="InterPro" id="IPR009057">
    <property type="entry name" value="Homeodomain-like_sf"/>
</dbReference>
<evidence type="ECO:0000313" key="4">
    <source>
        <dbReference type="EMBL" id="GAA3382645.1"/>
    </source>
</evidence>
<evidence type="ECO:0000256" key="1">
    <source>
        <dbReference type="ARBA" id="ARBA00023125"/>
    </source>
</evidence>
<keyword evidence="5" id="KW-1185">Reference proteome</keyword>
<dbReference type="Gene3D" id="1.10.357.10">
    <property type="entry name" value="Tetracycline Repressor, domain 2"/>
    <property type="match status" value="1"/>
</dbReference>
<evidence type="ECO:0000313" key="5">
    <source>
        <dbReference type="Proteomes" id="UP001501676"/>
    </source>
</evidence>
<reference evidence="5" key="1">
    <citation type="journal article" date="2019" name="Int. J. Syst. Evol. Microbiol.">
        <title>The Global Catalogue of Microorganisms (GCM) 10K type strain sequencing project: providing services to taxonomists for standard genome sequencing and annotation.</title>
        <authorList>
            <consortium name="The Broad Institute Genomics Platform"/>
            <consortium name="The Broad Institute Genome Sequencing Center for Infectious Disease"/>
            <person name="Wu L."/>
            <person name="Ma J."/>
        </authorList>
    </citation>
    <scope>NUCLEOTIDE SEQUENCE [LARGE SCALE GENOMIC DNA]</scope>
    <source>
        <strain evidence="5">JCM 9458</strain>
    </source>
</reference>
<dbReference type="Proteomes" id="UP001501676">
    <property type="component" value="Unassembled WGS sequence"/>
</dbReference>
<proteinExistence type="predicted"/>
<dbReference type="Pfam" id="PF16295">
    <property type="entry name" value="TetR_C_10"/>
    <property type="match status" value="1"/>
</dbReference>
<accession>A0ABP6SQY2</accession>
<feature type="domain" description="HTH tetR-type" evidence="3">
    <location>
        <begin position="8"/>
        <end position="68"/>
    </location>
</feature>
<name>A0ABP6SQY2_9ACTN</name>
<protein>
    <submittedName>
        <fullName evidence="4">Transcriptional regulator FatR</fullName>
    </submittedName>
</protein>
<dbReference type="Pfam" id="PF00440">
    <property type="entry name" value="TetR_N"/>
    <property type="match status" value="1"/>
</dbReference>
<dbReference type="InterPro" id="IPR032551">
    <property type="entry name" value="BscR_C"/>
</dbReference>
<comment type="caution">
    <text evidence="4">The sequence shown here is derived from an EMBL/GenBank/DDBJ whole genome shotgun (WGS) entry which is preliminary data.</text>
</comment>